<dbReference type="Proteomes" id="UP001168877">
    <property type="component" value="Unassembled WGS sequence"/>
</dbReference>
<reference evidence="2" key="2">
    <citation type="submission" date="2023-06" db="EMBL/GenBank/DDBJ databases">
        <authorList>
            <person name="Swenson N.G."/>
            <person name="Wegrzyn J.L."/>
            <person name="Mcevoy S.L."/>
        </authorList>
    </citation>
    <scope>NUCLEOTIDE SEQUENCE</scope>
    <source>
        <strain evidence="2">NS2018</strain>
        <tissue evidence="2">Leaf</tissue>
    </source>
</reference>
<reference evidence="2" key="1">
    <citation type="journal article" date="2022" name="Plant J.">
        <title>Strategies of tolerance reflected in two North American maple genomes.</title>
        <authorList>
            <person name="McEvoy S.L."/>
            <person name="Sezen U.U."/>
            <person name="Trouern-Trend A."/>
            <person name="McMahon S.M."/>
            <person name="Schaberg P.G."/>
            <person name="Yang J."/>
            <person name="Wegrzyn J.L."/>
            <person name="Swenson N.G."/>
        </authorList>
    </citation>
    <scope>NUCLEOTIDE SEQUENCE</scope>
    <source>
        <strain evidence="2">NS2018</strain>
    </source>
</reference>
<comment type="caution">
    <text evidence="2">The sequence shown here is derived from an EMBL/GenBank/DDBJ whole genome shotgun (WGS) entry which is preliminary data.</text>
</comment>
<dbReference type="GO" id="GO:0048364">
    <property type="term" value="P:root development"/>
    <property type="evidence" value="ECO:0007669"/>
    <property type="project" value="InterPro"/>
</dbReference>
<dbReference type="Pfam" id="PF03087">
    <property type="entry name" value="BPS1"/>
    <property type="match status" value="1"/>
</dbReference>
<gene>
    <name evidence="2" type="ORF">LWI29_026188</name>
</gene>
<dbReference type="AlphaFoldDB" id="A0AA39T9K4"/>
<dbReference type="EMBL" id="JAUESC010000002">
    <property type="protein sequence ID" value="KAK0605389.1"/>
    <property type="molecule type" value="Genomic_DNA"/>
</dbReference>
<evidence type="ECO:0000256" key="1">
    <source>
        <dbReference type="SAM" id="Coils"/>
    </source>
</evidence>
<proteinExistence type="predicted"/>
<evidence type="ECO:0000313" key="2">
    <source>
        <dbReference type="EMBL" id="KAK0605389.1"/>
    </source>
</evidence>
<dbReference type="GO" id="GO:0048367">
    <property type="term" value="P:shoot system development"/>
    <property type="evidence" value="ECO:0007669"/>
    <property type="project" value="InterPro"/>
</dbReference>
<keyword evidence="1" id="KW-0175">Coiled coil</keyword>
<sequence length="325" mass="36587">MHAALFFTYKKIHNLLGLKTSSSSSMLRRLTISLMRLSTSSAVSPLPLTTQFGHQLHNTLQSLNANGLLHALVDASTATQQITLNSLSRFTTYQPASDRKIIDDYLHFNDKMLDTCNHITEKIDTIRNYVESLQVVSHLLQGNIEPHPTTLARAKHSLDSCHNNAMETKRPIKRFFGQKLAQSSSSDSLLGEILGGSKAVTSMVCEILGIALSFKSKQRLSLLPQSTRSSSLSCSLQQLQKQIKEHQKSGSSMMLTELHQTVKAAHNLRNQIKRKNTRRSDVEELKRRCEELEEEMKPFEGKVKEMYKHLISVRMALLGILSSQF</sequence>
<feature type="coiled-coil region" evidence="1">
    <location>
        <begin position="229"/>
        <end position="302"/>
    </location>
</feature>
<name>A0AA39T9K4_ACESA</name>
<evidence type="ECO:0000313" key="3">
    <source>
        <dbReference type="Proteomes" id="UP001168877"/>
    </source>
</evidence>
<keyword evidence="3" id="KW-1185">Reference proteome</keyword>
<organism evidence="2 3">
    <name type="scientific">Acer saccharum</name>
    <name type="common">Sugar maple</name>
    <dbReference type="NCBI Taxonomy" id="4024"/>
    <lineage>
        <taxon>Eukaryota</taxon>
        <taxon>Viridiplantae</taxon>
        <taxon>Streptophyta</taxon>
        <taxon>Embryophyta</taxon>
        <taxon>Tracheophyta</taxon>
        <taxon>Spermatophyta</taxon>
        <taxon>Magnoliopsida</taxon>
        <taxon>eudicotyledons</taxon>
        <taxon>Gunneridae</taxon>
        <taxon>Pentapetalae</taxon>
        <taxon>rosids</taxon>
        <taxon>malvids</taxon>
        <taxon>Sapindales</taxon>
        <taxon>Sapindaceae</taxon>
        <taxon>Hippocastanoideae</taxon>
        <taxon>Acereae</taxon>
        <taxon>Acer</taxon>
    </lineage>
</organism>
<protein>
    <submittedName>
        <fullName evidence="2">Uncharacterized protein</fullName>
    </submittedName>
</protein>
<dbReference type="PANTHER" id="PTHR31509">
    <property type="entry name" value="BPS1-LIKE PROTEIN"/>
    <property type="match status" value="1"/>
</dbReference>
<accession>A0AA39T9K4</accession>
<dbReference type="InterPro" id="IPR004320">
    <property type="entry name" value="BPS1_pln"/>
</dbReference>